<sequence>RLQRSPPRVVLTMSQMGKGTLRRRWELSEVTEGTPAHQRMENSQGSFTVYRFTLRLGDMQDLTKPPLLPSATVWFELWGNKSFQQDVGTP</sequence>
<evidence type="ECO:0000313" key="2">
    <source>
        <dbReference type="Proteomes" id="UP000007754"/>
    </source>
</evidence>
<dbReference type="Ensembl" id="ENSTGUT00000020026.1">
    <property type="protein sequence ID" value="ENSTGUP00000020099.1"/>
    <property type="gene ID" value="ENSTGUG00000023900.1"/>
</dbReference>
<organism evidence="1 2">
    <name type="scientific">Taeniopygia guttata</name>
    <name type="common">Zebra finch</name>
    <name type="synonym">Poephila guttata</name>
    <dbReference type="NCBI Taxonomy" id="59729"/>
    <lineage>
        <taxon>Eukaryota</taxon>
        <taxon>Metazoa</taxon>
        <taxon>Chordata</taxon>
        <taxon>Craniata</taxon>
        <taxon>Vertebrata</taxon>
        <taxon>Euteleostomi</taxon>
        <taxon>Archelosauria</taxon>
        <taxon>Archosauria</taxon>
        <taxon>Dinosauria</taxon>
        <taxon>Saurischia</taxon>
        <taxon>Theropoda</taxon>
        <taxon>Coelurosauria</taxon>
        <taxon>Aves</taxon>
        <taxon>Neognathae</taxon>
        <taxon>Neoaves</taxon>
        <taxon>Telluraves</taxon>
        <taxon>Australaves</taxon>
        <taxon>Passeriformes</taxon>
        <taxon>Passeroidea</taxon>
        <taxon>Estrildidae</taxon>
        <taxon>Estrildinae</taxon>
        <taxon>Taeniopygia</taxon>
    </lineage>
</organism>
<reference evidence="1" key="3">
    <citation type="submission" date="2025-09" db="UniProtKB">
        <authorList>
            <consortium name="Ensembl"/>
        </authorList>
    </citation>
    <scope>IDENTIFICATION</scope>
</reference>
<accession>A0A674GC14</accession>
<dbReference type="AlphaFoldDB" id="A0A674GC14"/>
<evidence type="ECO:0000313" key="1">
    <source>
        <dbReference type="Ensembl" id="ENSTGUP00000020099.1"/>
    </source>
</evidence>
<dbReference type="Proteomes" id="UP000007754">
    <property type="component" value="Chromosome 1"/>
</dbReference>
<reference evidence="1 2" key="1">
    <citation type="journal article" date="2010" name="Nature">
        <title>The genome of a songbird.</title>
        <authorList>
            <person name="Warren W.C."/>
            <person name="Clayton D.F."/>
            <person name="Ellegren H."/>
            <person name="Arnold A.P."/>
            <person name="Hillier L.W."/>
            <person name="Kunstner A."/>
            <person name="Searle S."/>
            <person name="White S."/>
            <person name="Vilella A.J."/>
            <person name="Fairley S."/>
            <person name="Heger A."/>
            <person name="Kong L."/>
            <person name="Ponting C.P."/>
            <person name="Jarvis E.D."/>
            <person name="Mello C.V."/>
            <person name="Minx P."/>
            <person name="Lovell P."/>
            <person name="Velho T.A."/>
            <person name="Ferris M."/>
            <person name="Balakrishnan C.N."/>
            <person name="Sinha S."/>
            <person name="Blatti C."/>
            <person name="London S.E."/>
            <person name="Li Y."/>
            <person name="Lin Y.C."/>
            <person name="George J."/>
            <person name="Sweedler J."/>
            <person name="Southey B."/>
            <person name="Gunaratne P."/>
            <person name="Watson M."/>
            <person name="Nam K."/>
            <person name="Backstrom N."/>
            <person name="Smeds L."/>
            <person name="Nabholz B."/>
            <person name="Itoh Y."/>
            <person name="Whitney O."/>
            <person name="Pfenning A.R."/>
            <person name="Howard J."/>
            <person name="Volker M."/>
            <person name="Skinner B.M."/>
            <person name="Griffin D.K."/>
            <person name="Ye L."/>
            <person name="McLaren W.M."/>
            <person name="Flicek P."/>
            <person name="Quesada V."/>
            <person name="Velasco G."/>
            <person name="Lopez-Otin C."/>
            <person name="Puente X.S."/>
            <person name="Olender T."/>
            <person name="Lancet D."/>
            <person name="Smit A.F."/>
            <person name="Hubley R."/>
            <person name="Konkel M.K."/>
            <person name="Walker J.A."/>
            <person name="Batzer M.A."/>
            <person name="Gu W."/>
            <person name="Pollock D.D."/>
            <person name="Chen L."/>
            <person name="Cheng Z."/>
            <person name="Eichler E.E."/>
            <person name="Stapley J."/>
            <person name="Slate J."/>
            <person name="Ekblom R."/>
            <person name="Birkhead T."/>
            <person name="Burke T."/>
            <person name="Burt D."/>
            <person name="Scharff C."/>
            <person name="Adam I."/>
            <person name="Richard H."/>
            <person name="Sultan M."/>
            <person name="Soldatov A."/>
            <person name="Lehrach H."/>
            <person name="Edwards S.V."/>
            <person name="Yang S.P."/>
            <person name="Li X."/>
            <person name="Graves T."/>
            <person name="Fulton L."/>
            <person name="Nelson J."/>
            <person name="Chinwalla A."/>
            <person name="Hou S."/>
            <person name="Mardis E.R."/>
            <person name="Wilson R.K."/>
        </authorList>
    </citation>
    <scope>NUCLEOTIDE SEQUENCE [LARGE SCALE GENOMIC DNA]</scope>
</reference>
<dbReference type="InParanoid" id="A0A674GC14"/>
<reference evidence="1" key="2">
    <citation type="submission" date="2025-08" db="UniProtKB">
        <authorList>
            <consortium name="Ensembl"/>
        </authorList>
    </citation>
    <scope>IDENTIFICATION</scope>
</reference>
<proteinExistence type="predicted"/>
<dbReference type="GeneTree" id="ENSGT00960000189555"/>
<keyword evidence="2" id="KW-1185">Reference proteome</keyword>
<name>A0A674GC14_TAEGU</name>
<protein>
    <submittedName>
        <fullName evidence="1">Uncharacterized protein</fullName>
    </submittedName>
</protein>